<reference evidence="8" key="1">
    <citation type="submission" date="2019-08" db="EMBL/GenBank/DDBJ databases">
        <authorList>
            <person name="Kucharzyk K."/>
            <person name="Murdoch R.W."/>
            <person name="Higgins S."/>
            <person name="Loffler F."/>
        </authorList>
    </citation>
    <scope>NUCLEOTIDE SEQUENCE</scope>
</reference>
<name>A0A645JN57_9ZZZZ</name>
<keyword evidence="3 8" id="KW-0808">Transferase</keyword>
<keyword evidence="4" id="KW-0276">Fatty acid metabolism</keyword>
<dbReference type="InterPro" id="IPR016039">
    <property type="entry name" value="Thiolase-like"/>
</dbReference>
<protein>
    <submittedName>
        <fullName evidence="8">3-oxoacyl-[acyl-carrier-protein] synthase 3</fullName>
        <ecNumber evidence="8">2.3.1.180</ecNumber>
    </submittedName>
</protein>
<dbReference type="AlphaFoldDB" id="A0A645JN57"/>
<keyword evidence="6" id="KW-0275">Fatty acid biosynthesis</keyword>
<dbReference type="Pfam" id="PF08541">
    <property type="entry name" value="ACP_syn_III_C"/>
    <property type="match status" value="1"/>
</dbReference>
<evidence type="ECO:0000259" key="7">
    <source>
        <dbReference type="Pfam" id="PF08541"/>
    </source>
</evidence>
<dbReference type="GO" id="GO:0006633">
    <property type="term" value="P:fatty acid biosynthetic process"/>
    <property type="evidence" value="ECO:0007669"/>
    <property type="project" value="UniProtKB-KW"/>
</dbReference>
<dbReference type="SUPFAM" id="SSF53901">
    <property type="entry name" value="Thiolase-like"/>
    <property type="match status" value="1"/>
</dbReference>
<feature type="domain" description="Beta-ketoacyl-[acyl-carrier-protein] synthase III C-terminal" evidence="7">
    <location>
        <begin position="23"/>
        <end position="107"/>
    </location>
</feature>
<evidence type="ECO:0000313" key="8">
    <source>
        <dbReference type="EMBL" id="MPN65095.1"/>
    </source>
</evidence>
<evidence type="ECO:0000256" key="2">
    <source>
        <dbReference type="ARBA" id="ARBA00022516"/>
    </source>
</evidence>
<evidence type="ECO:0000256" key="1">
    <source>
        <dbReference type="ARBA" id="ARBA00008642"/>
    </source>
</evidence>
<gene>
    <name evidence="8" type="primary">fabH_73</name>
    <name evidence="8" type="ORF">SDC9_212874</name>
</gene>
<dbReference type="InterPro" id="IPR013747">
    <property type="entry name" value="ACP_syn_III_C"/>
</dbReference>
<evidence type="ECO:0000256" key="3">
    <source>
        <dbReference type="ARBA" id="ARBA00022679"/>
    </source>
</evidence>
<comment type="caution">
    <text evidence="8">The sequence shown here is derived from an EMBL/GenBank/DDBJ whole genome shotgun (WGS) entry which is preliminary data.</text>
</comment>
<keyword evidence="2" id="KW-0444">Lipid biosynthesis</keyword>
<dbReference type="EMBL" id="VSSQ01146947">
    <property type="protein sequence ID" value="MPN65095.1"/>
    <property type="molecule type" value="Genomic_DNA"/>
</dbReference>
<organism evidence="8">
    <name type="scientific">bioreactor metagenome</name>
    <dbReference type="NCBI Taxonomy" id="1076179"/>
    <lineage>
        <taxon>unclassified sequences</taxon>
        <taxon>metagenomes</taxon>
        <taxon>ecological metagenomes</taxon>
    </lineage>
</organism>
<keyword evidence="5" id="KW-0443">Lipid metabolism</keyword>
<evidence type="ECO:0000256" key="6">
    <source>
        <dbReference type="ARBA" id="ARBA00023160"/>
    </source>
</evidence>
<sequence length="108" mass="11927">MVGRDIFDFAVRDVAKNLKEITQENSVDYLLLHQANQRIIEKIARKVKIPQEQFLANMDKYGNTSAASIPILLDEAVSAGTLQLGSNQKVVFTGYGGGLTWGSILMEL</sequence>
<keyword evidence="8" id="KW-0012">Acyltransferase</keyword>
<accession>A0A645JN57</accession>
<evidence type="ECO:0000256" key="5">
    <source>
        <dbReference type="ARBA" id="ARBA00023098"/>
    </source>
</evidence>
<dbReference type="EC" id="2.3.1.180" evidence="8"/>
<evidence type="ECO:0000256" key="4">
    <source>
        <dbReference type="ARBA" id="ARBA00022832"/>
    </source>
</evidence>
<proteinExistence type="inferred from homology"/>
<dbReference type="PANTHER" id="PTHR43091:SF1">
    <property type="entry name" value="BETA-KETOACYL-[ACYL-CARRIER-PROTEIN] SYNTHASE III, CHLOROPLASTIC"/>
    <property type="match status" value="1"/>
</dbReference>
<dbReference type="Gene3D" id="3.40.47.10">
    <property type="match status" value="1"/>
</dbReference>
<comment type="similarity">
    <text evidence="1">Belongs to the thiolase-like superfamily. FabH family.</text>
</comment>
<dbReference type="GO" id="GO:0033818">
    <property type="term" value="F:beta-ketoacyl-acyl-carrier-protein synthase III activity"/>
    <property type="evidence" value="ECO:0007669"/>
    <property type="project" value="UniProtKB-EC"/>
</dbReference>
<dbReference type="PANTHER" id="PTHR43091">
    <property type="entry name" value="3-OXOACYL-[ACYL-CARRIER-PROTEIN] SYNTHASE"/>
    <property type="match status" value="1"/>
</dbReference>